<proteinExistence type="predicted"/>
<gene>
    <name evidence="1" type="ORF">CPAG_08738</name>
</gene>
<evidence type="ECO:0000313" key="2">
    <source>
        <dbReference type="Proteomes" id="UP000054567"/>
    </source>
</evidence>
<sequence>MEPGFIDLRVSSGSTKNPLKYMEFGSSNGSFVESRPSRYSFMKIFLKCMSDPNCLHYQVYGPAYANQAERDFAPNFSSDSGALASFLVTFFVESASQRLGW</sequence>
<reference evidence="2" key="3">
    <citation type="journal article" date="2010" name="Genome Res.">
        <title>Population genomic sequencing of Coccidioides fungi reveals recent hybridization and transposon control.</title>
        <authorList>
            <person name="Neafsey D.E."/>
            <person name="Barker B.M."/>
            <person name="Sharpton T.J."/>
            <person name="Stajich J.E."/>
            <person name="Park D.J."/>
            <person name="Whiston E."/>
            <person name="Hung C.-Y."/>
            <person name="McMahan C."/>
            <person name="White J."/>
            <person name="Sykes S."/>
            <person name="Heiman D."/>
            <person name="Young S."/>
            <person name="Zeng Q."/>
            <person name="Abouelleil A."/>
            <person name="Aftuck L."/>
            <person name="Bessette D."/>
            <person name="Brown A."/>
            <person name="FitzGerald M."/>
            <person name="Lui A."/>
            <person name="Macdonald J.P."/>
            <person name="Priest M."/>
            <person name="Orbach M.J."/>
            <person name="Galgiani J.N."/>
            <person name="Kirkland T.N."/>
            <person name="Cole G.T."/>
            <person name="Birren B.W."/>
            <person name="Henn M.R."/>
            <person name="Taylor J.W."/>
            <person name="Rounsley S.D."/>
        </authorList>
    </citation>
    <scope>NUCLEOTIDE SEQUENCE [LARGE SCALE GENOMIC DNA]</scope>
    <source>
        <strain evidence="2">RMSCC 3488</strain>
    </source>
</reference>
<evidence type="ECO:0000313" key="1">
    <source>
        <dbReference type="EMBL" id="KMM72444.1"/>
    </source>
</evidence>
<organism evidence="1 2">
    <name type="scientific">Coccidioides posadasii RMSCC 3488</name>
    <dbReference type="NCBI Taxonomy" id="454284"/>
    <lineage>
        <taxon>Eukaryota</taxon>
        <taxon>Fungi</taxon>
        <taxon>Dikarya</taxon>
        <taxon>Ascomycota</taxon>
        <taxon>Pezizomycotina</taxon>
        <taxon>Eurotiomycetes</taxon>
        <taxon>Eurotiomycetidae</taxon>
        <taxon>Onygenales</taxon>
        <taxon>Onygenaceae</taxon>
        <taxon>Coccidioides</taxon>
    </lineage>
</organism>
<accession>A0A0J6FTK0</accession>
<dbReference type="Proteomes" id="UP000054567">
    <property type="component" value="Unassembled WGS sequence"/>
</dbReference>
<reference evidence="2" key="2">
    <citation type="journal article" date="2009" name="Genome Res.">
        <title>Comparative genomic analyses of the human fungal pathogens Coccidioides and their relatives.</title>
        <authorList>
            <person name="Sharpton T.J."/>
            <person name="Stajich J.E."/>
            <person name="Rounsley S.D."/>
            <person name="Gardner M.J."/>
            <person name="Wortman J.R."/>
            <person name="Jordar V.S."/>
            <person name="Maiti R."/>
            <person name="Kodira C.D."/>
            <person name="Neafsey D.E."/>
            <person name="Zeng Q."/>
            <person name="Hung C.-Y."/>
            <person name="McMahan C."/>
            <person name="Muszewska A."/>
            <person name="Grynberg M."/>
            <person name="Mandel M.A."/>
            <person name="Kellner E.M."/>
            <person name="Barker B.M."/>
            <person name="Galgiani J.N."/>
            <person name="Orbach M.J."/>
            <person name="Kirkland T.N."/>
            <person name="Cole G.T."/>
            <person name="Henn M.R."/>
            <person name="Birren B.W."/>
            <person name="Taylor J.W."/>
        </authorList>
    </citation>
    <scope>NUCLEOTIDE SEQUENCE [LARGE SCALE GENOMIC DNA]</scope>
    <source>
        <strain evidence="2">RMSCC 3488</strain>
    </source>
</reference>
<dbReference type="AlphaFoldDB" id="A0A0J6FTK0"/>
<dbReference type="EMBL" id="DS268114">
    <property type="protein sequence ID" value="KMM72444.1"/>
    <property type="molecule type" value="Genomic_DNA"/>
</dbReference>
<reference evidence="1 2" key="1">
    <citation type="submission" date="2007-06" db="EMBL/GenBank/DDBJ databases">
        <title>The Genome Sequence of Coccidioides posadasii RMSCC_3488.</title>
        <authorList>
            <consortium name="Coccidioides Genome Resources Consortium"/>
            <consortium name="The Broad Institute Genome Sequencing Platform"/>
            <person name="Henn M.R."/>
            <person name="Sykes S."/>
            <person name="Young S."/>
            <person name="Jaffe D."/>
            <person name="Berlin A."/>
            <person name="Alvarez P."/>
            <person name="Butler J."/>
            <person name="Gnerre S."/>
            <person name="Grabherr M."/>
            <person name="Mauceli E."/>
            <person name="Brockman W."/>
            <person name="Kodira C."/>
            <person name="Alvarado L."/>
            <person name="Zeng Q."/>
            <person name="Crawford M."/>
            <person name="Antoine C."/>
            <person name="Devon K."/>
            <person name="Galgiani J."/>
            <person name="Orsborn K."/>
            <person name="Lewis M.L."/>
            <person name="Nusbaum C."/>
            <person name="Galagan J."/>
            <person name="Birren B."/>
        </authorList>
    </citation>
    <scope>NUCLEOTIDE SEQUENCE [LARGE SCALE GENOMIC DNA]</scope>
    <source>
        <strain evidence="1 2">RMSCC 3488</strain>
    </source>
</reference>
<name>A0A0J6FTK0_COCPO</name>
<dbReference type="VEuPathDB" id="FungiDB:CPAG_08738"/>
<protein>
    <submittedName>
        <fullName evidence="1">Uncharacterized protein</fullName>
    </submittedName>
</protein>